<keyword evidence="3" id="KW-1185">Reference proteome</keyword>
<protein>
    <submittedName>
        <fullName evidence="2">Uncharacterized protein</fullName>
    </submittedName>
</protein>
<evidence type="ECO:0000313" key="3">
    <source>
        <dbReference type="Proteomes" id="UP000199494"/>
    </source>
</evidence>
<feature type="region of interest" description="Disordered" evidence="1">
    <location>
        <begin position="84"/>
        <end position="163"/>
    </location>
</feature>
<proteinExistence type="predicted"/>
<reference evidence="2 3" key="1">
    <citation type="submission" date="2016-10" db="EMBL/GenBank/DDBJ databases">
        <authorList>
            <person name="de Groot N.N."/>
        </authorList>
    </citation>
    <scope>NUCLEOTIDE SEQUENCE [LARGE SCALE GENOMIC DNA]</scope>
    <source>
        <strain evidence="2 3">CGMCC 4.5506</strain>
    </source>
</reference>
<feature type="compositionally biased region" description="Basic and acidic residues" evidence="1">
    <location>
        <begin position="154"/>
        <end position="163"/>
    </location>
</feature>
<feature type="region of interest" description="Disordered" evidence="1">
    <location>
        <begin position="282"/>
        <end position="309"/>
    </location>
</feature>
<dbReference type="EMBL" id="FMZE01000015">
    <property type="protein sequence ID" value="SDD97231.1"/>
    <property type="molecule type" value="Genomic_DNA"/>
</dbReference>
<feature type="compositionally biased region" description="Low complexity" evidence="1">
    <location>
        <begin position="129"/>
        <end position="141"/>
    </location>
</feature>
<dbReference type="RefSeq" id="WP_091810677.1">
    <property type="nucleotide sequence ID" value="NZ_CP016354.1"/>
</dbReference>
<dbReference type="KEGG" id="pmad:BAY61_32245"/>
<dbReference type="Proteomes" id="UP000199494">
    <property type="component" value="Unassembled WGS sequence"/>
</dbReference>
<dbReference type="OrthoDB" id="4568218at2"/>
<accession>A0A222W1D9</accession>
<organism evidence="2 3">
    <name type="scientific">Prauserella marina</name>
    <dbReference type="NCBI Taxonomy" id="530584"/>
    <lineage>
        <taxon>Bacteria</taxon>
        <taxon>Bacillati</taxon>
        <taxon>Actinomycetota</taxon>
        <taxon>Actinomycetes</taxon>
        <taxon>Pseudonocardiales</taxon>
        <taxon>Pseudonocardiaceae</taxon>
        <taxon>Prauserella</taxon>
    </lineage>
</organism>
<evidence type="ECO:0000256" key="1">
    <source>
        <dbReference type="SAM" id="MobiDB-lite"/>
    </source>
</evidence>
<name>A0A222W1D9_9PSEU</name>
<dbReference type="AlphaFoldDB" id="A0A222W1D9"/>
<evidence type="ECO:0000313" key="2">
    <source>
        <dbReference type="EMBL" id="SDD97231.1"/>
    </source>
</evidence>
<sequence>MSQTTTISDALFQVAILVKEGDNRRAKREMRELLNVADGASLALIGRCASTLEQYPHRIAVEKLRNAWRRTTDETHRALIAACAPEQDNGQYRPQAEPAAPSRYGRDNYRAPRNSRRSYDPTRRKAQRTQRQARQEAAAARYFTERAGVAEGQQTKDRDERAQDAHVYASGLDYDKAGVPDVRGLPCVACWLERAAADVATDRVRAGHGDDGLCGDCRESGRPGITELPAGHTRAQAIEARCAFIAERVGTSARGILRREWKRYADPRERATVAAWVQAHSLPEPGTPRAQPDAEATPATQPEERPTVAPVTSIVGGTCEQCGGIRQLRRGLCLDCRQLDNTPVLSAVSSAATDEEAEPAPIAA</sequence>
<gene>
    <name evidence="2" type="ORF">SAMN05421630_115105</name>
</gene>